<name>A0A9W5EYR2_9HYPH</name>
<evidence type="ECO:0000256" key="1">
    <source>
        <dbReference type="SAM" id="MobiDB-lite"/>
    </source>
</evidence>
<keyword evidence="3" id="KW-1185">Reference proteome</keyword>
<feature type="region of interest" description="Disordered" evidence="1">
    <location>
        <begin position="57"/>
        <end position="78"/>
    </location>
</feature>
<organism evidence="2 3">
    <name type="scientific">Agrobacterium genomosp. 2 str. CFBP 5494</name>
    <dbReference type="NCBI Taxonomy" id="1183436"/>
    <lineage>
        <taxon>Bacteria</taxon>
        <taxon>Pseudomonadati</taxon>
        <taxon>Pseudomonadota</taxon>
        <taxon>Alphaproteobacteria</taxon>
        <taxon>Hyphomicrobiales</taxon>
        <taxon>Rhizobiaceae</taxon>
        <taxon>Rhizobium/Agrobacterium group</taxon>
        <taxon>Agrobacterium</taxon>
        <taxon>Agrobacterium tumefaciens complex</taxon>
    </lineage>
</organism>
<dbReference type="EMBL" id="FBVY01000008">
    <property type="protein sequence ID" value="CUW89448.1"/>
    <property type="molecule type" value="Genomic_DNA"/>
</dbReference>
<sequence>MRSDGLARCCYETEKSPTVLSRRISNPHFFNLGRRFSVAFAAEHGYAAHASWPGSRALPMSKDGKVRKVRAPRKYGAG</sequence>
<proteinExistence type="predicted"/>
<gene>
    <name evidence="2" type="ORF">AGR2A_Cc160129</name>
</gene>
<feature type="compositionally biased region" description="Basic residues" evidence="1">
    <location>
        <begin position="65"/>
        <end position="78"/>
    </location>
</feature>
<comment type="caution">
    <text evidence="2">The sequence shown here is derived from an EMBL/GenBank/DDBJ whole genome shotgun (WGS) entry which is preliminary data.</text>
</comment>
<evidence type="ECO:0000313" key="3">
    <source>
        <dbReference type="Proteomes" id="UP000191933"/>
    </source>
</evidence>
<evidence type="ECO:0000313" key="2">
    <source>
        <dbReference type="EMBL" id="CUW89448.1"/>
    </source>
</evidence>
<dbReference type="Proteomes" id="UP000191933">
    <property type="component" value="Unassembled WGS sequence"/>
</dbReference>
<protein>
    <submittedName>
        <fullName evidence="2">Uncharacterized protein</fullName>
    </submittedName>
</protein>
<accession>A0A9W5EYR2</accession>
<reference evidence="2 3" key="1">
    <citation type="submission" date="2016-01" db="EMBL/GenBank/DDBJ databases">
        <authorList>
            <person name="Regsiter A."/>
            <person name="william w."/>
        </authorList>
    </citation>
    <scope>NUCLEOTIDE SEQUENCE [LARGE SCALE GENOMIC DNA]</scope>
    <source>
        <strain evidence="2 3">CFBP 5494</strain>
    </source>
</reference>
<dbReference type="AlphaFoldDB" id="A0A9W5EYR2"/>